<dbReference type="Proteomes" id="UP000063781">
    <property type="component" value="Chromosome"/>
</dbReference>
<dbReference type="RefSeq" id="WP_067631910.1">
    <property type="nucleotide sequence ID" value="NZ_CP013213.1"/>
</dbReference>
<keyword evidence="3" id="KW-1185">Reference proteome</keyword>
<evidence type="ECO:0000313" key="2">
    <source>
        <dbReference type="EMBL" id="AMC93289.1"/>
    </source>
</evidence>
<gene>
    <name evidence="2" type="ORF">AOC36_04665</name>
</gene>
<dbReference type="GO" id="GO:0005525">
    <property type="term" value="F:GTP binding"/>
    <property type="evidence" value="ECO:0007669"/>
    <property type="project" value="InterPro"/>
</dbReference>
<dbReference type="STRING" id="1514105.AOC36_04665"/>
<evidence type="ECO:0000313" key="3">
    <source>
        <dbReference type="Proteomes" id="UP000063781"/>
    </source>
</evidence>
<dbReference type="KEGG" id="erl:AOC36_04665"/>
<dbReference type="InterPro" id="IPR006073">
    <property type="entry name" value="GTP-bd"/>
</dbReference>
<dbReference type="Pfam" id="PF01926">
    <property type="entry name" value="MMR_HSR1"/>
    <property type="match status" value="1"/>
</dbReference>
<dbReference type="OrthoDB" id="9773841at2"/>
<reference evidence="2 3" key="1">
    <citation type="submission" date="2015-10" db="EMBL/GenBank/DDBJ databases">
        <title>Erysipelothrix larvae sp. LV19 isolated from the larval gut of the rhinoceros beetle, Trypoxylus dichotomus.</title>
        <authorList>
            <person name="Lim S."/>
            <person name="Kim B.-C."/>
        </authorList>
    </citation>
    <scope>NUCLEOTIDE SEQUENCE [LARGE SCALE GENOMIC DNA]</scope>
    <source>
        <strain evidence="2 3">LV19</strain>
    </source>
</reference>
<dbReference type="AlphaFoldDB" id="A0A0X8GZM2"/>
<dbReference type="SUPFAM" id="SSF52540">
    <property type="entry name" value="P-loop containing nucleoside triphosphate hydrolases"/>
    <property type="match status" value="1"/>
</dbReference>
<dbReference type="PANTHER" id="PTHR46434">
    <property type="entry name" value="GENETIC INTERACTOR OF PROHIBITINS 3, MITOCHONDRIAL"/>
    <property type="match status" value="1"/>
</dbReference>
<dbReference type="InterPro" id="IPR050896">
    <property type="entry name" value="Mito_lipid_metab_GTPase"/>
</dbReference>
<proteinExistence type="predicted"/>
<feature type="domain" description="G" evidence="1">
    <location>
        <begin position="150"/>
        <end position="212"/>
    </location>
</feature>
<sequence length="338" mass="38646">MSKCKGCGITLQNTHDNEPGYTKNLDNEYCQSCFRLRHYRDFRRVKQAVNDGETLSFIESFDGTILWIVDVTKLNQSMHSGLLRAMIGKRVLMVVNKRDVLPRSINEHSIKRSIMSMLKGIPLSLMDIVFVSAMQRRTLDTLLPYLEDDRCAFVGNVNAGKSSLLNALMKRDQLSVSPVASTTADVIHIEHEVYDIYDTPGLNAESNLLSKFSDEGLVLLSPKKTIKPHVFQIYEKQALVFGNLGAFIIEPKTSVSVISYLPIKLKRVKQERIDVNLGLEHELMIENPKYRKHNWPVKDKQIDLEIFDIGFVSFHGELKSLETYFDEDAEIVYRKALF</sequence>
<protein>
    <submittedName>
        <fullName evidence="2">GTP-binding protein</fullName>
    </submittedName>
</protein>
<evidence type="ECO:0000259" key="1">
    <source>
        <dbReference type="Pfam" id="PF01926"/>
    </source>
</evidence>
<accession>A0A0X8GZM2</accession>
<dbReference type="Gene3D" id="3.40.50.300">
    <property type="entry name" value="P-loop containing nucleotide triphosphate hydrolases"/>
    <property type="match status" value="1"/>
</dbReference>
<name>A0A0X8GZM2_9FIRM</name>
<organism evidence="2 3">
    <name type="scientific">Erysipelothrix larvae</name>
    <dbReference type="NCBI Taxonomy" id="1514105"/>
    <lineage>
        <taxon>Bacteria</taxon>
        <taxon>Bacillati</taxon>
        <taxon>Bacillota</taxon>
        <taxon>Erysipelotrichia</taxon>
        <taxon>Erysipelotrichales</taxon>
        <taxon>Erysipelotrichaceae</taxon>
        <taxon>Erysipelothrix</taxon>
    </lineage>
</organism>
<dbReference type="PANTHER" id="PTHR46434:SF1">
    <property type="entry name" value="GENETIC INTERACTOR OF PROHIBITINS 3, MITOCHONDRIAL"/>
    <property type="match status" value="1"/>
</dbReference>
<dbReference type="EMBL" id="CP013213">
    <property type="protein sequence ID" value="AMC93289.1"/>
    <property type="molecule type" value="Genomic_DNA"/>
</dbReference>
<dbReference type="InterPro" id="IPR027417">
    <property type="entry name" value="P-loop_NTPase"/>
</dbReference>